<protein>
    <submittedName>
        <fullName evidence="2">Glutamate cyclase domain-containing protein</fullName>
    </submittedName>
</protein>
<dbReference type="KEGG" id="psyt:DSAG12_00038"/>
<gene>
    <name evidence="2" type="ORF">DSAG12_00038</name>
</gene>
<reference evidence="2 3" key="1">
    <citation type="journal article" date="2020" name="Nature">
        <title>Isolation of an archaeon at the prokaryote-eukaryote interface.</title>
        <authorList>
            <person name="Imachi H."/>
            <person name="Nobu M.K."/>
            <person name="Nakahara N."/>
            <person name="Morono Y."/>
            <person name="Ogawara M."/>
            <person name="Takaki Y."/>
            <person name="Takano Y."/>
            <person name="Uematsu K."/>
            <person name="Ikuta T."/>
            <person name="Ito M."/>
            <person name="Matsui Y."/>
            <person name="Miyazaki M."/>
            <person name="Murata K."/>
            <person name="Saito Y."/>
            <person name="Sakai S."/>
            <person name="Song C."/>
            <person name="Tasumi E."/>
            <person name="Yamanaka Y."/>
            <person name="Yamaguchi T."/>
            <person name="Kamagata Y."/>
            <person name="Tamaki H."/>
            <person name="Takai K."/>
        </authorList>
    </citation>
    <scope>NUCLEOTIDE SEQUENCE [LARGE SCALE GENOMIC DNA]</scope>
    <source>
        <strain evidence="2 3">MK-D1</strain>
    </source>
</reference>
<dbReference type="GeneID" id="41328046"/>
<dbReference type="PANTHER" id="PTHR32022">
    <property type="entry name" value="D-GLUTAMATE CYCLASE, MITOCHONDRIAL"/>
    <property type="match status" value="1"/>
</dbReference>
<evidence type="ECO:0000313" key="2">
    <source>
        <dbReference type="EMBL" id="QEE14227.1"/>
    </source>
</evidence>
<keyword evidence="3" id="KW-1185">Reference proteome</keyword>
<sequence>MNRKLTDILVGRPHLDELPESAKRAYYITSNSNVPIQNLEEIAQYIWNRIDKVNVVSIFTGFYSKYGYETDGPVGSLILADFFAKANISVQICCETDLLDIMRPIASELSLSKLISFTKFENFFYKKNSILITIERPGENSRGICHSMNGKKINHSILPIELEIQKNPPNAWISIGDGGNELGTGYYRTAVEKVIRYGKQCKCGCGGGIAAYKKADRCILSTTSNFGAVSLSLELAKQNNIEWKVSTIKVTKIIESLNKLGIKDGVTEKAGTVDGISVDLRNKMYDLLKFSF</sequence>
<dbReference type="Gene3D" id="3.90.1640.20">
    <property type="entry name" value="TON_0340"/>
    <property type="match status" value="1"/>
</dbReference>
<accession>A0A5B9D611</accession>
<dbReference type="PANTHER" id="PTHR32022:SF10">
    <property type="entry name" value="D-GLUTAMATE CYCLASE, MITOCHONDRIAL"/>
    <property type="match status" value="1"/>
</dbReference>
<dbReference type="EMBL" id="CP042905">
    <property type="protein sequence ID" value="QEE14227.1"/>
    <property type="molecule type" value="Genomic_DNA"/>
</dbReference>
<evidence type="ECO:0000313" key="3">
    <source>
        <dbReference type="Proteomes" id="UP000321408"/>
    </source>
</evidence>
<evidence type="ECO:0000259" key="1">
    <source>
        <dbReference type="Pfam" id="PF14336"/>
    </source>
</evidence>
<proteinExistence type="predicted"/>
<feature type="domain" description="D-glutamate cyclase-like C-terminal" evidence="1">
    <location>
        <begin position="50"/>
        <end position="286"/>
    </location>
</feature>
<organism evidence="2 3">
    <name type="scientific">Promethearchaeum syntrophicum</name>
    <dbReference type="NCBI Taxonomy" id="2594042"/>
    <lineage>
        <taxon>Archaea</taxon>
        <taxon>Promethearchaeati</taxon>
        <taxon>Promethearchaeota</taxon>
        <taxon>Promethearchaeia</taxon>
        <taxon>Promethearchaeales</taxon>
        <taxon>Promethearchaeaceae</taxon>
        <taxon>Promethearchaeum</taxon>
    </lineage>
</organism>
<dbReference type="RefSeq" id="WP_147661191.1">
    <property type="nucleotide sequence ID" value="NZ_CP042905.2"/>
</dbReference>
<dbReference type="InterPro" id="IPR025504">
    <property type="entry name" value="GLUCM_C"/>
</dbReference>
<dbReference type="Proteomes" id="UP000321408">
    <property type="component" value="Chromosome"/>
</dbReference>
<name>A0A5B9D611_9ARCH</name>
<dbReference type="AlphaFoldDB" id="A0A5B9D611"/>
<dbReference type="Pfam" id="PF14336">
    <property type="entry name" value="GLUCM-like_C"/>
    <property type="match status" value="1"/>
</dbReference>
<reference evidence="2 3" key="2">
    <citation type="journal article" date="2024" name="Int. J. Syst. Evol. Microbiol.">
        <title>Promethearchaeum syntrophicum gen. nov., sp. nov., an anaerobic, obligately syntrophic archaeon, the first isolate of the lineage 'Asgard' archaea, and proposal of the new archaeal phylum Promethearchaeota phyl. nov. and kingdom Promethearchaeati regn. nov.</title>
        <authorList>
            <person name="Imachi H."/>
            <person name="Nobu M.K."/>
            <person name="Kato S."/>
            <person name="Takaki Y."/>
            <person name="Miyazaki M."/>
            <person name="Miyata M."/>
            <person name="Ogawara M."/>
            <person name="Saito Y."/>
            <person name="Sakai S."/>
            <person name="Tahara Y.O."/>
            <person name="Takano Y."/>
            <person name="Tasumi E."/>
            <person name="Uematsu K."/>
            <person name="Yoshimura T."/>
            <person name="Itoh T."/>
            <person name="Ohkuma M."/>
            <person name="Takai K."/>
        </authorList>
    </citation>
    <scope>NUCLEOTIDE SEQUENCE [LARGE SCALE GENOMIC DNA]</scope>
    <source>
        <strain evidence="2 3">MK-D1</strain>
    </source>
</reference>